<proteinExistence type="predicted"/>
<protein>
    <submittedName>
        <fullName evidence="1">Uncharacterized protein</fullName>
    </submittedName>
</protein>
<dbReference type="HOGENOM" id="CLU_3389147_0_0_6"/>
<gene>
    <name evidence="1" type="ordered locus">Dd1591_0147</name>
</gene>
<sequence>MQEMKVGYRLDNRIRLHNKHETLKTRITVTHP</sequence>
<accession>C6CGG8</accession>
<dbReference type="EMBL" id="CP001655">
    <property type="protein sequence ID" value="ACT05040.1"/>
    <property type="molecule type" value="Genomic_DNA"/>
</dbReference>
<dbReference type="Proteomes" id="UP000002735">
    <property type="component" value="Chromosome"/>
</dbReference>
<evidence type="ECO:0000313" key="2">
    <source>
        <dbReference type="Proteomes" id="UP000002735"/>
    </source>
</evidence>
<dbReference type="AlphaFoldDB" id="C6CGG8"/>
<organism evidence="1 2">
    <name type="scientific">Dickeya chrysanthemi (strain Ech1591)</name>
    <name type="common">Dickeya zeae (strain Ech1591)</name>
    <dbReference type="NCBI Taxonomy" id="561229"/>
    <lineage>
        <taxon>Bacteria</taxon>
        <taxon>Pseudomonadati</taxon>
        <taxon>Pseudomonadota</taxon>
        <taxon>Gammaproteobacteria</taxon>
        <taxon>Enterobacterales</taxon>
        <taxon>Pectobacteriaceae</taxon>
        <taxon>Dickeya</taxon>
    </lineage>
</organism>
<reference evidence="1 2" key="1">
    <citation type="submission" date="2009-06" db="EMBL/GenBank/DDBJ databases">
        <title>Complete sequence of Dickeya zeae Ech1591.</title>
        <authorList>
            <consortium name="US DOE Joint Genome Institute"/>
            <person name="Lucas S."/>
            <person name="Copeland A."/>
            <person name="Lapidus A."/>
            <person name="Glavina del Rio T."/>
            <person name="Tice H."/>
            <person name="Bruce D."/>
            <person name="Goodwin L."/>
            <person name="Pitluck S."/>
            <person name="Chertkov O."/>
            <person name="Brettin T."/>
            <person name="Detter J.C."/>
            <person name="Han C."/>
            <person name="Larimer F."/>
            <person name="Land M."/>
            <person name="Hauser L."/>
            <person name="Kyrpides N."/>
            <person name="Ovchinnikova G."/>
            <person name="Balakrishnan V."/>
            <person name="Glasner J."/>
            <person name="Perna N.T."/>
        </authorList>
    </citation>
    <scope>NUCLEOTIDE SEQUENCE [LARGE SCALE GENOMIC DNA]</scope>
    <source>
        <strain evidence="1 2">Ech1591</strain>
    </source>
</reference>
<evidence type="ECO:0000313" key="1">
    <source>
        <dbReference type="EMBL" id="ACT05040.1"/>
    </source>
</evidence>
<name>C6CGG8_DICC1</name>
<dbReference type="KEGG" id="dze:Dd1591_0147"/>